<dbReference type="Gene3D" id="3.90.226.10">
    <property type="entry name" value="2-enoyl-CoA Hydratase, Chain A, domain 1"/>
    <property type="match status" value="1"/>
</dbReference>
<gene>
    <name evidence="6" type="ORF">IPN02_03420</name>
</gene>
<evidence type="ECO:0000313" key="7">
    <source>
        <dbReference type="Proteomes" id="UP000727993"/>
    </source>
</evidence>
<comment type="similarity">
    <text evidence="1 5">Belongs to the enoyl-CoA hydratase/isomerase family.</text>
</comment>
<reference evidence="6 7" key="1">
    <citation type="submission" date="2020-10" db="EMBL/GenBank/DDBJ databases">
        <title>Connecting structure to function with the recovery of over 1000 high-quality activated sludge metagenome-assembled genomes encoding full-length rRNA genes using long-read sequencing.</title>
        <authorList>
            <person name="Singleton C.M."/>
            <person name="Petriglieri F."/>
            <person name="Kristensen J.M."/>
            <person name="Kirkegaard R.H."/>
            <person name="Michaelsen T.Y."/>
            <person name="Andersen M.H."/>
            <person name="Karst S.M."/>
            <person name="Dueholm M.S."/>
            <person name="Nielsen P.H."/>
            <person name="Albertsen M."/>
        </authorList>
    </citation>
    <scope>NUCLEOTIDE SEQUENCE [LARGE SCALE GENOMIC DNA]</scope>
    <source>
        <strain evidence="6">Lyne_18-Q3-R50-59_MAXAC.006</strain>
    </source>
</reference>
<dbReference type="PANTHER" id="PTHR11941:SF54">
    <property type="entry name" value="ENOYL-COA HYDRATASE, MITOCHONDRIAL"/>
    <property type="match status" value="1"/>
</dbReference>
<dbReference type="PROSITE" id="PS00166">
    <property type="entry name" value="ENOYL_COA_HYDRATASE"/>
    <property type="match status" value="1"/>
</dbReference>
<evidence type="ECO:0000256" key="5">
    <source>
        <dbReference type="RuleBase" id="RU003707"/>
    </source>
</evidence>
<evidence type="ECO:0000256" key="2">
    <source>
        <dbReference type="ARBA" id="ARBA00023239"/>
    </source>
</evidence>
<dbReference type="InterPro" id="IPR001753">
    <property type="entry name" value="Enoyl-CoA_hydra/iso"/>
</dbReference>
<dbReference type="CDD" id="cd06558">
    <property type="entry name" value="crotonase-like"/>
    <property type="match status" value="1"/>
</dbReference>
<dbReference type="GO" id="GO:0004300">
    <property type="term" value="F:enoyl-CoA hydratase activity"/>
    <property type="evidence" value="ECO:0007669"/>
    <property type="project" value="UniProtKB-EC"/>
</dbReference>
<keyword evidence="2" id="KW-0456">Lyase</keyword>
<protein>
    <submittedName>
        <fullName evidence="6">Enoyl-CoA hydratase/isomerase family protein</fullName>
    </submittedName>
</protein>
<dbReference type="InterPro" id="IPR014748">
    <property type="entry name" value="Enoyl-CoA_hydra_C"/>
</dbReference>
<accession>A0A936N954</accession>
<dbReference type="InterPro" id="IPR018376">
    <property type="entry name" value="Enoyl-CoA_hyd/isom_CS"/>
</dbReference>
<name>A0A936N954_9ACTN</name>
<dbReference type="Pfam" id="PF00378">
    <property type="entry name" value="ECH_1"/>
    <property type="match status" value="1"/>
</dbReference>
<evidence type="ECO:0000313" key="6">
    <source>
        <dbReference type="EMBL" id="MBK9295923.1"/>
    </source>
</evidence>
<dbReference type="EMBL" id="JADJZA010000001">
    <property type="protein sequence ID" value="MBK9295923.1"/>
    <property type="molecule type" value="Genomic_DNA"/>
</dbReference>
<proteinExistence type="inferred from homology"/>
<dbReference type="SUPFAM" id="SSF52096">
    <property type="entry name" value="ClpP/crotonase"/>
    <property type="match status" value="1"/>
</dbReference>
<organism evidence="6 7">
    <name type="scientific">Candidatus Neomicrothrix subdominans</name>
    <dbReference type="NCBI Taxonomy" id="2954438"/>
    <lineage>
        <taxon>Bacteria</taxon>
        <taxon>Bacillati</taxon>
        <taxon>Actinomycetota</taxon>
        <taxon>Acidimicrobiia</taxon>
        <taxon>Acidimicrobiales</taxon>
        <taxon>Microthrixaceae</taxon>
        <taxon>Candidatus Neomicrothrix</taxon>
    </lineage>
</organism>
<comment type="catalytic activity">
    <reaction evidence="4">
        <text>a 4-saturated-(3S)-3-hydroxyacyl-CoA = a (3E)-enoyl-CoA + H2O</text>
        <dbReference type="Rhea" id="RHEA:20724"/>
        <dbReference type="ChEBI" id="CHEBI:15377"/>
        <dbReference type="ChEBI" id="CHEBI:58521"/>
        <dbReference type="ChEBI" id="CHEBI:137480"/>
        <dbReference type="EC" id="4.2.1.17"/>
    </reaction>
</comment>
<comment type="caution">
    <text evidence="6">The sequence shown here is derived from an EMBL/GenBank/DDBJ whole genome shotgun (WGS) entry which is preliminary data.</text>
</comment>
<dbReference type="GO" id="GO:0006635">
    <property type="term" value="P:fatty acid beta-oxidation"/>
    <property type="evidence" value="ECO:0007669"/>
    <property type="project" value="TreeGrafter"/>
</dbReference>
<evidence type="ECO:0000256" key="3">
    <source>
        <dbReference type="ARBA" id="ARBA00023709"/>
    </source>
</evidence>
<dbReference type="Proteomes" id="UP000727993">
    <property type="component" value="Unassembled WGS sequence"/>
</dbReference>
<dbReference type="PANTHER" id="PTHR11941">
    <property type="entry name" value="ENOYL-COA HYDRATASE-RELATED"/>
    <property type="match status" value="1"/>
</dbReference>
<evidence type="ECO:0000256" key="4">
    <source>
        <dbReference type="ARBA" id="ARBA00023717"/>
    </source>
</evidence>
<dbReference type="AlphaFoldDB" id="A0A936N954"/>
<comment type="catalytic activity">
    <reaction evidence="3">
        <text>a (3S)-3-hydroxyacyl-CoA = a (2E)-enoyl-CoA + H2O</text>
        <dbReference type="Rhea" id="RHEA:16105"/>
        <dbReference type="ChEBI" id="CHEBI:15377"/>
        <dbReference type="ChEBI" id="CHEBI:57318"/>
        <dbReference type="ChEBI" id="CHEBI:58856"/>
        <dbReference type="EC" id="4.2.1.17"/>
    </reaction>
</comment>
<evidence type="ECO:0000256" key="1">
    <source>
        <dbReference type="ARBA" id="ARBA00005254"/>
    </source>
</evidence>
<sequence length="282" mass="29007">MSQADDVPLEVVRTDDDVVIATLRNGKVNALSNRVLDAVADAAAEWAQDPPGAVVLTGGPKLFAAGADIDQFVAAAGDESGENDARSSGADTLVDGDAVRAIARSFRRAGQALESLGCPVIAEVSGYALGGGCELALAADLRIASDRAVFGQPEILLGIIPGGGGTQRLTRLIGPSRAKDLIFTGRQVDAAEAHRIGLVDEVVAHDRLRERTMELASELAGGPRRAMALAKAAINDGGQGSLDAGLDVEEQAFVDVFETDDAAVGVGSFRRHGPGKAAFSGR</sequence>
<dbReference type="Gene3D" id="1.10.12.10">
    <property type="entry name" value="Lyase 2-enoyl-coa Hydratase, Chain A, domain 2"/>
    <property type="match status" value="1"/>
</dbReference>
<dbReference type="InterPro" id="IPR029045">
    <property type="entry name" value="ClpP/crotonase-like_dom_sf"/>
</dbReference>